<dbReference type="SUPFAM" id="SSF82866">
    <property type="entry name" value="Multidrug efflux transporter AcrB transmembrane domain"/>
    <property type="match status" value="1"/>
</dbReference>
<dbReference type="Gene3D" id="3.30.70.1440">
    <property type="entry name" value="Multidrug efflux transporter AcrB pore domain"/>
    <property type="match status" value="1"/>
</dbReference>
<dbReference type="Proteomes" id="UP000664654">
    <property type="component" value="Unassembled WGS sequence"/>
</dbReference>
<keyword evidence="3" id="KW-1185">Reference proteome</keyword>
<dbReference type="AlphaFoldDB" id="A0A939DSF9"/>
<protein>
    <submittedName>
        <fullName evidence="2">Efflux RND transporter permease subunit</fullName>
    </submittedName>
</protein>
<dbReference type="GO" id="GO:0005886">
    <property type="term" value="C:plasma membrane"/>
    <property type="evidence" value="ECO:0007669"/>
    <property type="project" value="TreeGrafter"/>
</dbReference>
<dbReference type="GO" id="GO:0042910">
    <property type="term" value="F:xenobiotic transmembrane transporter activity"/>
    <property type="evidence" value="ECO:0007669"/>
    <property type="project" value="TreeGrafter"/>
</dbReference>
<dbReference type="PANTHER" id="PTHR32063:SF18">
    <property type="entry name" value="CATION EFFLUX SYSTEM PROTEIN"/>
    <property type="match status" value="1"/>
</dbReference>
<reference evidence="2" key="1">
    <citation type="submission" date="2021-03" db="EMBL/GenBank/DDBJ databases">
        <title>novel species isolated from a fishpond in China.</title>
        <authorList>
            <person name="Lu H."/>
            <person name="Cai Z."/>
        </authorList>
    </citation>
    <scope>NUCLEOTIDE SEQUENCE</scope>
    <source>
        <strain evidence="2">JCM 30855</strain>
    </source>
</reference>
<feature type="transmembrane region" description="Helical" evidence="1">
    <location>
        <begin position="70"/>
        <end position="91"/>
    </location>
</feature>
<dbReference type="PANTHER" id="PTHR32063">
    <property type="match status" value="1"/>
</dbReference>
<sequence length="93" mass="10503">SRIWRRNRLPAVTAQAGVSGDTVANVRKQLAPELEAIALPAGYSMHWGGEYYDEKRSIDDLMEQNPKATILMLIILVAMFNAYRQPIIIFITL</sequence>
<feature type="non-terminal residue" evidence="2">
    <location>
        <position position="1"/>
    </location>
</feature>
<comment type="caution">
    <text evidence="2">The sequence shown here is derived from an EMBL/GenBank/DDBJ whole genome shotgun (WGS) entry which is preliminary data.</text>
</comment>
<evidence type="ECO:0000256" key="1">
    <source>
        <dbReference type="SAM" id="Phobius"/>
    </source>
</evidence>
<keyword evidence="1" id="KW-1133">Transmembrane helix</keyword>
<evidence type="ECO:0000313" key="3">
    <source>
        <dbReference type="Proteomes" id="UP000664654"/>
    </source>
</evidence>
<name>A0A939DSF9_9ALTE</name>
<gene>
    <name evidence="2" type="ORF">J0A66_23170</name>
</gene>
<keyword evidence="1" id="KW-0472">Membrane</keyword>
<dbReference type="RefSeq" id="WP_206576114.1">
    <property type="nucleotide sequence ID" value="NZ_JAFKCV010000427.1"/>
</dbReference>
<proteinExistence type="predicted"/>
<dbReference type="EMBL" id="JAFKCV010000427">
    <property type="protein sequence ID" value="MBN7828139.1"/>
    <property type="molecule type" value="Genomic_DNA"/>
</dbReference>
<organism evidence="2 3">
    <name type="scientific">Bowmanella dokdonensis</name>
    <dbReference type="NCBI Taxonomy" id="751969"/>
    <lineage>
        <taxon>Bacteria</taxon>
        <taxon>Pseudomonadati</taxon>
        <taxon>Pseudomonadota</taxon>
        <taxon>Gammaproteobacteria</taxon>
        <taxon>Alteromonadales</taxon>
        <taxon>Alteromonadaceae</taxon>
        <taxon>Bowmanella</taxon>
    </lineage>
</organism>
<dbReference type="Pfam" id="PF00873">
    <property type="entry name" value="ACR_tran"/>
    <property type="match status" value="1"/>
</dbReference>
<dbReference type="Gene3D" id="1.20.1640.10">
    <property type="entry name" value="Multidrug efflux transporter AcrB transmembrane domain"/>
    <property type="match status" value="1"/>
</dbReference>
<keyword evidence="1" id="KW-0812">Transmembrane</keyword>
<dbReference type="InterPro" id="IPR001036">
    <property type="entry name" value="Acrflvin-R"/>
</dbReference>
<feature type="non-terminal residue" evidence="2">
    <location>
        <position position="93"/>
    </location>
</feature>
<accession>A0A939DSF9</accession>
<evidence type="ECO:0000313" key="2">
    <source>
        <dbReference type="EMBL" id="MBN7828139.1"/>
    </source>
</evidence>